<feature type="signal peptide" evidence="1">
    <location>
        <begin position="1"/>
        <end position="23"/>
    </location>
</feature>
<dbReference type="HOGENOM" id="CLU_2417471_0_0_1"/>
<dbReference type="EnsemblPlants" id="PGSC0003DMT400085916">
    <property type="protein sequence ID" value="PGSC0003DMT400085916"/>
    <property type="gene ID" value="PGSC0003DMG400035487"/>
</dbReference>
<dbReference type="Gramene" id="PGSC0003DMT400085916">
    <property type="protein sequence ID" value="PGSC0003DMT400085916"/>
    <property type="gene ID" value="PGSC0003DMG400035487"/>
</dbReference>
<reference evidence="2" key="2">
    <citation type="submission" date="2015-06" db="UniProtKB">
        <authorList>
            <consortium name="EnsemblPlants"/>
        </authorList>
    </citation>
    <scope>IDENTIFICATION</scope>
    <source>
        <strain evidence="2">DM1-3 516 R44</strain>
    </source>
</reference>
<keyword evidence="1" id="KW-0732">Signal</keyword>
<evidence type="ECO:0000313" key="3">
    <source>
        <dbReference type="Proteomes" id="UP000011115"/>
    </source>
</evidence>
<protein>
    <submittedName>
        <fullName evidence="2">Uncharacterized protein</fullName>
    </submittedName>
</protein>
<evidence type="ECO:0000313" key="2">
    <source>
        <dbReference type="EnsemblPlants" id="PGSC0003DMT400085916"/>
    </source>
</evidence>
<dbReference type="InParanoid" id="M1DAK1"/>
<evidence type="ECO:0000256" key="1">
    <source>
        <dbReference type="SAM" id="SignalP"/>
    </source>
</evidence>
<name>M1DAK1_SOLTU</name>
<dbReference type="PaxDb" id="4113-PGSC0003DMT400085916"/>
<dbReference type="Proteomes" id="UP000011115">
    <property type="component" value="Unassembled WGS sequence"/>
</dbReference>
<keyword evidence="3" id="KW-1185">Reference proteome</keyword>
<feature type="chain" id="PRO_5004013811" evidence="1">
    <location>
        <begin position="24"/>
        <end position="92"/>
    </location>
</feature>
<sequence>MAIVRRCLIISVDVYMVPTLVYAKYTSQGEPLTPYDPELNRTLRRMNNQGVLINPIGGDLGAGVELQPPRVGYENYQITEKLEKIFPGTIKL</sequence>
<accession>M1DAK1</accession>
<organism evidence="2 3">
    <name type="scientific">Solanum tuberosum</name>
    <name type="common">Potato</name>
    <dbReference type="NCBI Taxonomy" id="4113"/>
    <lineage>
        <taxon>Eukaryota</taxon>
        <taxon>Viridiplantae</taxon>
        <taxon>Streptophyta</taxon>
        <taxon>Embryophyta</taxon>
        <taxon>Tracheophyta</taxon>
        <taxon>Spermatophyta</taxon>
        <taxon>Magnoliopsida</taxon>
        <taxon>eudicotyledons</taxon>
        <taxon>Gunneridae</taxon>
        <taxon>Pentapetalae</taxon>
        <taxon>asterids</taxon>
        <taxon>lamiids</taxon>
        <taxon>Solanales</taxon>
        <taxon>Solanaceae</taxon>
        <taxon>Solanoideae</taxon>
        <taxon>Solaneae</taxon>
        <taxon>Solanum</taxon>
    </lineage>
</organism>
<proteinExistence type="predicted"/>
<dbReference type="AlphaFoldDB" id="M1DAK1"/>
<reference evidence="3" key="1">
    <citation type="journal article" date="2011" name="Nature">
        <title>Genome sequence and analysis of the tuber crop potato.</title>
        <authorList>
            <consortium name="The Potato Genome Sequencing Consortium"/>
        </authorList>
    </citation>
    <scope>NUCLEOTIDE SEQUENCE [LARGE SCALE GENOMIC DNA]</scope>
    <source>
        <strain evidence="3">cv. DM1-3 516 R44</strain>
    </source>
</reference>